<dbReference type="GO" id="GO:0008830">
    <property type="term" value="F:dTDP-4-dehydrorhamnose 3,5-epimerase activity"/>
    <property type="evidence" value="ECO:0007669"/>
    <property type="project" value="InterPro"/>
</dbReference>
<dbReference type="AlphaFoldDB" id="A0A2G6E497"/>
<dbReference type="Proteomes" id="UP000229740">
    <property type="component" value="Unassembled WGS sequence"/>
</dbReference>
<evidence type="ECO:0000256" key="1">
    <source>
        <dbReference type="PIRSR" id="PIRSR600888-3"/>
    </source>
</evidence>
<dbReference type="Gene3D" id="2.60.120.10">
    <property type="entry name" value="Jelly Rolls"/>
    <property type="match status" value="1"/>
</dbReference>
<protein>
    <submittedName>
        <fullName evidence="3">dTDP-4-dehydrorhamnose 3,5-epimerase</fullName>
    </submittedName>
</protein>
<proteinExistence type="predicted"/>
<dbReference type="GO" id="GO:0000271">
    <property type="term" value="P:polysaccharide biosynthetic process"/>
    <property type="evidence" value="ECO:0007669"/>
    <property type="project" value="TreeGrafter"/>
</dbReference>
<sequence length="155" mass="18116">MNETRIVGVQLKRLAVIPDERGRLMEILRSDDEHFQRFGQVYMTTAYPGVVKGWHYHKQQTDNMAVVRGMMKLVLYDSREDSATCGVVNEFFFGEHHPLLITIPPFVFHGFKAVSDYEAIVINIPTELYNYEEPDEFRVHPHKNDIPYDWARNDG</sequence>
<evidence type="ECO:0000259" key="2">
    <source>
        <dbReference type="Pfam" id="PF14667"/>
    </source>
</evidence>
<dbReference type="InterPro" id="IPR011051">
    <property type="entry name" value="RmlC_Cupin_sf"/>
</dbReference>
<gene>
    <name evidence="3" type="ORF">CSB45_09750</name>
</gene>
<feature type="site" description="Participates in a stacking interaction with the thymidine ring of dTDP-4-oxo-6-deoxyglucose" evidence="1">
    <location>
        <position position="129"/>
    </location>
</feature>
<dbReference type="Pfam" id="PF14667">
    <property type="entry name" value="Polysacc_synt_C"/>
    <property type="match status" value="1"/>
</dbReference>
<dbReference type="InterPro" id="IPR014710">
    <property type="entry name" value="RmlC-like_jellyroll"/>
</dbReference>
<evidence type="ECO:0000313" key="3">
    <source>
        <dbReference type="EMBL" id="PID56722.1"/>
    </source>
</evidence>
<reference evidence="3 4" key="1">
    <citation type="submission" date="2017-10" db="EMBL/GenBank/DDBJ databases">
        <title>Novel microbial diversity and functional potential in the marine mammal oral microbiome.</title>
        <authorList>
            <person name="Dudek N.K."/>
            <person name="Sun C.L."/>
            <person name="Burstein D."/>
            <person name="Kantor R.S."/>
            <person name="Aliaga Goltsman D.S."/>
            <person name="Bik E.M."/>
            <person name="Thomas B.C."/>
            <person name="Banfield J.F."/>
            <person name="Relman D.A."/>
        </authorList>
    </citation>
    <scope>NUCLEOTIDE SEQUENCE [LARGE SCALE GENOMIC DNA]</scope>
    <source>
        <strain evidence="3">DOLZORAL124_49_17</strain>
    </source>
</reference>
<accession>A0A2G6E497</accession>
<dbReference type="PANTHER" id="PTHR21047:SF2">
    <property type="entry name" value="THYMIDINE DIPHOSPHO-4-KETO-RHAMNOSE 3,5-EPIMERASE"/>
    <property type="match status" value="1"/>
</dbReference>
<evidence type="ECO:0000313" key="4">
    <source>
        <dbReference type="Proteomes" id="UP000229740"/>
    </source>
</evidence>
<feature type="domain" description="Capsular polysaccharide assembling protein CapF C-terminal" evidence="2">
    <location>
        <begin position="19"/>
        <end position="137"/>
    </location>
</feature>
<dbReference type="InterPro" id="IPR000888">
    <property type="entry name" value="RmlC-like"/>
</dbReference>
<dbReference type="InterPro" id="IPR029303">
    <property type="entry name" value="CapF_C"/>
</dbReference>
<dbReference type="PANTHER" id="PTHR21047">
    <property type="entry name" value="DTDP-6-DEOXY-D-GLUCOSE-3,5 EPIMERASE"/>
    <property type="match status" value="1"/>
</dbReference>
<comment type="caution">
    <text evidence="3">The sequence shown here is derived from an EMBL/GenBank/DDBJ whole genome shotgun (WGS) entry which is preliminary data.</text>
</comment>
<organism evidence="3 4">
    <name type="scientific">candidate division KSB3 bacterium</name>
    <dbReference type="NCBI Taxonomy" id="2044937"/>
    <lineage>
        <taxon>Bacteria</taxon>
        <taxon>candidate division KSB3</taxon>
    </lineage>
</organism>
<dbReference type="EMBL" id="PDPS01000031">
    <property type="protein sequence ID" value="PID56722.1"/>
    <property type="molecule type" value="Genomic_DNA"/>
</dbReference>
<dbReference type="GO" id="GO:0005829">
    <property type="term" value="C:cytosol"/>
    <property type="evidence" value="ECO:0007669"/>
    <property type="project" value="TreeGrafter"/>
</dbReference>
<name>A0A2G6E497_9BACT</name>
<dbReference type="SUPFAM" id="SSF51182">
    <property type="entry name" value="RmlC-like cupins"/>
    <property type="match status" value="1"/>
</dbReference>